<accession>A0A0A0RL74</accession>
<dbReference type="OrthoDB" id="18593at10239"/>
<organism evidence="2 3">
    <name type="scientific">Streptomyces phage Jay2Jay</name>
    <dbReference type="NCBI Taxonomy" id="1556290"/>
    <lineage>
        <taxon>Viruses</taxon>
        <taxon>Duplodnaviria</taxon>
        <taxon>Heunggongvirae</taxon>
        <taxon>Uroviricota</taxon>
        <taxon>Caudoviricetes</taxon>
        <taxon>Stanwilliamsviridae</taxon>
        <taxon>Boydwoodruffvirinae</taxon>
        <taxon>Samistivirus</taxon>
        <taxon>Samistivirus jay2jay</taxon>
    </lineage>
</organism>
<reference evidence="2 3" key="1">
    <citation type="submission" date="2014-09" db="EMBL/GenBank/DDBJ databases">
        <authorList>
            <person name="Gicewicz E.A."/>
            <person name="Hiryak K.M."/>
            <person name="Horoschock A.N."/>
            <person name="Kneeream E.R."/>
            <person name="Luchetta J."/>
            <person name="Mikolon A.R."/>
            <person name="Smith S.N."/>
            <person name="Svintozelskiy S."/>
            <person name="Yucha M.L."/>
            <person name="Manna D.P."/>
            <person name="Pidcock K.A."/>
            <person name="Laing C.E."/>
            <person name="Schaff J.E."/>
            <person name="Dashiell C.L."/>
            <person name="Macialek J.A."/>
            <person name="Anders K.R."/>
            <person name="Braun M.A."/>
            <person name="Delesalle V.A."/>
            <person name="Hughes L.E."/>
            <person name="Ware V.C."/>
            <person name="Bradley K.W."/>
            <person name="Barker L.P."/>
            <person name="Asai D.J."/>
            <person name="Bowman C.A."/>
            <person name="Russell D.A."/>
            <person name="Pope W.H."/>
            <person name="Jacobs-Sera D."/>
            <person name="Hendrix R.W."/>
            <person name="Hatfull G.F."/>
        </authorList>
    </citation>
    <scope>NUCLEOTIDE SEQUENCE [LARGE SCALE GENOMIC DNA]</scope>
</reference>
<name>A0A0A0RL74_9CAUD</name>
<dbReference type="EMBL" id="KM652554">
    <property type="protein sequence ID" value="AIW02721.1"/>
    <property type="molecule type" value="Genomic_DNA"/>
</dbReference>
<evidence type="ECO:0000313" key="2">
    <source>
        <dbReference type="EMBL" id="AIW02721.1"/>
    </source>
</evidence>
<sequence length="114" mass="13159">MARVDSYYQAKEDDMAKVSVAKLIESAIFNDAEAWGVSTWEMFERKFDDLFEGNPEFTESCSKGILDPILYMTDSNTVFNGHHRVLIAWLLNVEFIEFTEDWMDDLGESGPELF</sequence>
<dbReference type="GeneID" id="26796997"/>
<proteinExistence type="predicted"/>
<dbReference type="RefSeq" id="YP_009225739.1">
    <property type="nucleotide sequence ID" value="NC_029098.1"/>
</dbReference>
<dbReference type="EMBL" id="KM652554">
    <property type="protein sequence ID" value="AIW02512.1"/>
    <property type="molecule type" value="Genomic_DNA"/>
</dbReference>
<evidence type="ECO:0000313" key="1">
    <source>
        <dbReference type="EMBL" id="AIW02512.1"/>
    </source>
</evidence>
<protein>
    <submittedName>
        <fullName evidence="2">ParB-like nuclease domain protein</fullName>
    </submittedName>
</protein>
<dbReference type="GeneID" id="26796742"/>
<keyword evidence="3" id="KW-1185">Reference proteome</keyword>
<dbReference type="RefSeq" id="YP_009225948.1">
    <property type="nucleotide sequence ID" value="NC_029098.1"/>
</dbReference>
<dbReference type="KEGG" id="vg:26796997"/>
<gene>
    <name evidence="2" type="primary">268</name>
    <name evidence="1" type="synonym">13</name>
    <name evidence="1" type="ORF">PBI_JAY2JAY_13</name>
    <name evidence="2" type="ORF">PBI_JAY2JAY_268</name>
</gene>
<evidence type="ECO:0000313" key="3">
    <source>
        <dbReference type="Proteomes" id="UP000030200"/>
    </source>
</evidence>
<dbReference type="Proteomes" id="UP000030200">
    <property type="component" value="Segment"/>
</dbReference>
<dbReference type="KEGG" id="vg:26796742"/>